<name>A0A392V361_9FABA</name>
<feature type="non-terminal residue" evidence="1">
    <location>
        <position position="34"/>
    </location>
</feature>
<evidence type="ECO:0000313" key="1">
    <source>
        <dbReference type="EMBL" id="MCI82686.1"/>
    </source>
</evidence>
<dbReference type="Proteomes" id="UP000265520">
    <property type="component" value="Unassembled WGS sequence"/>
</dbReference>
<comment type="caution">
    <text evidence="1">The sequence shown here is derived from an EMBL/GenBank/DDBJ whole genome shotgun (WGS) entry which is preliminary data.</text>
</comment>
<keyword evidence="2" id="KW-1185">Reference proteome</keyword>
<proteinExistence type="predicted"/>
<protein>
    <submittedName>
        <fullName evidence="1">Uncharacterized protein</fullName>
    </submittedName>
</protein>
<dbReference type="EMBL" id="LXQA011049322">
    <property type="protein sequence ID" value="MCI82686.1"/>
    <property type="molecule type" value="Genomic_DNA"/>
</dbReference>
<evidence type="ECO:0000313" key="2">
    <source>
        <dbReference type="Proteomes" id="UP000265520"/>
    </source>
</evidence>
<accession>A0A392V361</accession>
<sequence length="34" mass="3797">SLEDWLPVNILQKILAIHPPDVAIMARMLISGLK</sequence>
<dbReference type="AlphaFoldDB" id="A0A392V361"/>
<reference evidence="1 2" key="1">
    <citation type="journal article" date="2018" name="Front. Plant Sci.">
        <title>Red Clover (Trifolium pratense) and Zigzag Clover (T. medium) - A Picture of Genomic Similarities and Differences.</title>
        <authorList>
            <person name="Dluhosova J."/>
            <person name="Istvanek J."/>
            <person name="Nedelnik J."/>
            <person name="Repkova J."/>
        </authorList>
    </citation>
    <scope>NUCLEOTIDE SEQUENCE [LARGE SCALE GENOMIC DNA]</scope>
    <source>
        <strain evidence="2">cv. 10/8</strain>
        <tissue evidence="1">Leaf</tissue>
    </source>
</reference>
<feature type="non-terminal residue" evidence="1">
    <location>
        <position position="1"/>
    </location>
</feature>
<organism evidence="1 2">
    <name type="scientific">Trifolium medium</name>
    <dbReference type="NCBI Taxonomy" id="97028"/>
    <lineage>
        <taxon>Eukaryota</taxon>
        <taxon>Viridiplantae</taxon>
        <taxon>Streptophyta</taxon>
        <taxon>Embryophyta</taxon>
        <taxon>Tracheophyta</taxon>
        <taxon>Spermatophyta</taxon>
        <taxon>Magnoliopsida</taxon>
        <taxon>eudicotyledons</taxon>
        <taxon>Gunneridae</taxon>
        <taxon>Pentapetalae</taxon>
        <taxon>rosids</taxon>
        <taxon>fabids</taxon>
        <taxon>Fabales</taxon>
        <taxon>Fabaceae</taxon>
        <taxon>Papilionoideae</taxon>
        <taxon>50 kb inversion clade</taxon>
        <taxon>NPAAA clade</taxon>
        <taxon>Hologalegina</taxon>
        <taxon>IRL clade</taxon>
        <taxon>Trifolieae</taxon>
        <taxon>Trifolium</taxon>
    </lineage>
</organism>